<dbReference type="PANTHER" id="PTHR11804">
    <property type="entry name" value="PROTEASE M3 THIMET OLIGOPEPTIDASE-RELATED"/>
    <property type="match status" value="1"/>
</dbReference>
<dbReference type="InterPro" id="IPR045090">
    <property type="entry name" value="Pept_M3A_M3B"/>
</dbReference>
<feature type="domain" description="Peptidase M3A/M3B catalytic" evidence="7">
    <location>
        <begin position="1"/>
        <end position="122"/>
    </location>
</feature>
<evidence type="ECO:0000256" key="4">
    <source>
        <dbReference type="ARBA" id="ARBA00022833"/>
    </source>
</evidence>
<comment type="similarity">
    <text evidence="6">Belongs to the peptidase M3 family.</text>
</comment>
<dbReference type="GO" id="GO:0004222">
    <property type="term" value="F:metalloendopeptidase activity"/>
    <property type="evidence" value="ECO:0007669"/>
    <property type="project" value="InterPro"/>
</dbReference>
<dbReference type="EMBL" id="VJMH01007023">
    <property type="protein sequence ID" value="KAF0685947.1"/>
    <property type="molecule type" value="Genomic_DNA"/>
</dbReference>
<proteinExistence type="inferred from homology"/>
<dbReference type="Gene3D" id="1.10.1370.40">
    <property type="match status" value="1"/>
</dbReference>
<evidence type="ECO:0000256" key="6">
    <source>
        <dbReference type="RuleBase" id="RU003435"/>
    </source>
</evidence>
<evidence type="ECO:0000259" key="7">
    <source>
        <dbReference type="Pfam" id="PF01432"/>
    </source>
</evidence>
<sequence length="141" mass="15535">MSIEEVEELFHNFGDVLQHVLVTSEYTAGTSAATADMDVMEVAPLFMMGMCYDPVIIKLISGHYETGEPLPDAVFDTLIASRKYMAATEMLRQLNMAAMDLALHHTYNPDATSALDVQHELAKRSVLSLASLSQRSLSLLL</sequence>
<dbReference type="AlphaFoldDB" id="A0A485LL17"/>
<organism evidence="9 10">
    <name type="scientific">Aphanomyces stellatus</name>
    <dbReference type="NCBI Taxonomy" id="120398"/>
    <lineage>
        <taxon>Eukaryota</taxon>
        <taxon>Sar</taxon>
        <taxon>Stramenopiles</taxon>
        <taxon>Oomycota</taxon>
        <taxon>Saprolegniomycetes</taxon>
        <taxon>Saprolegniales</taxon>
        <taxon>Verrucalvaceae</taxon>
        <taxon>Aphanomyces</taxon>
    </lineage>
</organism>
<dbReference type="GO" id="GO:0006508">
    <property type="term" value="P:proteolysis"/>
    <property type="evidence" value="ECO:0007669"/>
    <property type="project" value="UniProtKB-KW"/>
</dbReference>
<dbReference type="GO" id="GO:0006518">
    <property type="term" value="P:peptide metabolic process"/>
    <property type="evidence" value="ECO:0007669"/>
    <property type="project" value="TreeGrafter"/>
</dbReference>
<dbReference type="SUPFAM" id="SSF55486">
    <property type="entry name" value="Metalloproteases ('zincins'), catalytic domain"/>
    <property type="match status" value="1"/>
</dbReference>
<keyword evidence="10" id="KW-1185">Reference proteome</keyword>
<keyword evidence="5 6" id="KW-0482">Metalloprotease</keyword>
<comment type="cofactor">
    <cofactor evidence="6">
        <name>Zn(2+)</name>
        <dbReference type="ChEBI" id="CHEBI:29105"/>
    </cofactor>
    <text evidence="6">Binds 1 zinc ion.</text>
</comment>
<dbReference type="OrthoDB" id="534666at2759"/>
<dbReference type="Proteomes" id="UP000332933">
    <property type="component" value="Unassembled WGS sequence"/>
</dbReference>
<dbReference type="GO" id="GO:0046872">
    <property type="term" value="F:metal ion binding"/>
    <property type="evidence" value="ECO:0007669"/>
    <property type="project" value="UniProtKB-UniRule"/>
</dbReference>
<keyword evidence="1 6" id="KW-0645">Protease</keyword>
<dbReference type="EMBL" id="CAADRA010007049">
    <property type="protein sequence ID" value="VFT98895.1"/>
    <property type="molecule type" value="Genomic_DNA"/>
</dbReference>
<evidence type="ECO:0000256" key="2">
    <source>
        <dbReference type="ARBA" id="ARBA00022723"/>
    </source>
</evidence>
<evidence type="ECO:0000256" key="5">
    <source>
        <dbReference type="ARBA" id="ARBA00023049"/>
    </source>
</evidence>
<reference evidence="8" key="2">
    <citation type="submission" date="2019-06" db="EMBL/GenBank/DDBJ databases">
        <title>Genomics analysis of Aphanomyces spp. identifies a new class of oomycete effector associated with host adaptation.</title>
        <authorList>
            <person name="Gaulin E."/>
        </authorList>
    </citation>
    <scope>NUCLEOTIDE SEQUENCE</scope>
    <source>
        <strain evidence="8">CBS 578.67</strain>
    </source>
</reference>
<dbReference type="InterPro" id="IPR001567">
    <property type="entry name" value="Pept_M3A_M3B_dom"/>
</dbReference>
<evidence type="ECO:0000256" key="1">
    <source>
        <dbReference type="ARBA" id="ARBA00022670"/>
    </source>
</evidence>
<accession>A0A485LL17</accession>
<dbReference type="Pfam" id="PF01432">
    <property type="entry name" value="Peptidase_M3"/>
    <property type="match status" value="1"/>
</dbReference>
<evidence type="ECO:0000256" key="3">
    <source>
        <dbReference type="ARBA" id="ARBA00022801"/>
    </source>
</evidence>
<keyword evidence="4 6" id="KW-0862">Zinc</keyword>
<name>A0A485LL17_9STRA</name>
<protein>
    <submittedName>
        <fullName evidence="9">Aste57867_22228 protein</fullName>
    </submittedName>
</protein>
<gene>
    <name evidence="9" type="primary">Aste57867_22228</name>
    <name evidence="8" type="ORF">As57867_022159</name>
    <name evidence="9" type="ORF">ASTE57867_22228</name>
</gene>
<evidence type="ECO:0000313" key="9">
    <source>
        <dbReference type="EMBL" id="VFT98895.1"/>
    </source>
</evidence>
<reference evidence="9 10" key="1">
    <citation type="submission" date="2019-03" db="EMBL/GenBank/DDBJ databases">
        <authorList>
            <person name="Gaulin E."/>
            <person name="Dumas B."/>
        </authorList>
    </citation>
    <scope>NUCLEOTIDE SEQUENCE [LARGE SCALE GENOMIC DNA]</scope>
    <source>
        <strain evidence="9">CBS 568.67</strain>
    </source>
</reference>
<dbReference type="PANTHER" id="PTHR11804:SF83">
    <property type="entry name" value="LD37516P"/>
    <property type="match status" value="1"/>
</dbReference>
<keyword evidence="2 6" id="KW-0479">Metal-binding</keyword>
<keyword evidence="3 6" id="KW-0378">Hydrolase</keyword>
<evidence type="ECO:0000313" key="8">
    <source>
        <dbReference type="EMBL" id="KAF0685947.1"/>
    </source>
</evidence>
<evidence type="ECO:0000313" key="10">
    <source>
        <dbReference type="Proteomes" id="UP000332933"/>
    </source>
</evidence>